<comment type="caution">
    <text evidence="2">The sequence shown here is derived from an EMBL/GenBank/DDBJ whole genome shotgun (WGS) entry which is preliminary data.</text>
</comment>
<gene>
    <name evidence="2" type="ORF">EDD18DRAFT_1359905</name>
</gene>
<accession>A0AA39TGW2</accession>
<dbReference type="EMBL" id="JAUEPU010000041">
    <property type="protein sequence ID" value="KAK0488216.1"/>
    <property type="molecule type" value="Genomic_DNA"/>
</dbReference>
<name>A0AA39TGW2_9AGAR</name>
<dbReference type="InterPro" id="IPR009027">
    <property type="entry name" value="Ribosomal_bL9/RNase_H1_N"/>
</dbReference>
<evidence type="ECO:0000313" key="2">
    <source>
        <dbReference type="EMBL" id="KAK0488216.1"/>
    </source>
</evidence>
<feature type="region of interest" description="Disordered" evidence="1">
    <location>
        <begin position="35"/>
        <end position="62"/>
    </location>
</feature>
<protein>
    <submittedName>
        <fullName evidence="2">Uncharacterized protein</fullName>
    </submittedName>
</protein>
<sequence>MAPHMDPQCYLNSLDSSQLVQLVLALEQRRILSAPAELPTTSGPMATEQAESNCPHMSSSLGGGRAPLSHVDVATSMVPVLSESNDELISLPSEPAMPRTASRGRLTASRSQHGHPNRWSTWYMVMVGYRVGIFQGWNAVVPLVLDVNGAVYLPHPSHATASTHYANAMANDEVKIILTDSEDDT</sequence>
<feature type="region of interest" description="Disordered" evidence="1">
    <location>
        <begin position="90"/>
        <end position="112"/>
    </location>
</feature>
<reference evidence="2" key="1">
    <citation type="submission" date="2023-06" db="EMBL/GenBank/DDBJ databases">
        <authorList>
            <consortium name="Lawrence Berkeley National Laboratory"/>
            <person name="Ahrendt S."/>
            <person name="Sahu N."/>
            <person name="Indic B."/>
            <person name="Wong-Bajracharya J."/>
            <person name="Merenyi Z."/>
            <person name="Ke H.-M."/>
            <person name="Monk M."/>
            <person name="Kocsube S."/>
            <person name="Drula E."/>
            <person name="Lipzen A."/>
            <person name="Balint B."/>
            <person name="Henrissat B."/>
            <person name="Andreopoulos B."/>
            <person name="Martin F.M."/>
            <person name="Harder C.B."/>
            <person name="Rigling D."/>
            <person name="Ford K.L."/>
            <person name="Foster G.D."/>
            <person name="Pangilinan J."/>
            <person name="Papanicolaou A."/>
            <person name="Barry K."/>
            <person name="LaButti K."/>
            <person name="Viragh M."/>
            <person name="Koriabine M."/>
            <person name="Yan M."/>
            <person name="Riley R."/>
            <person name="Champramary S."/>
            <person name="Plett K.L."/>
            <person name="Tsai I.J."/>
            <person name="Slot J."/>
            <person name="Sipos G."/>
            <person name="Plett J."/>
            <person name="Nagy L.G."/>
            <person name="Grigoriev I.V."/>
        </authorList>
    </citation>
    <scope>NUCLEOTIDE SEQUENCE</scope>
    <source>
        <strain evidence="2">HWK02</strain>
    </source>
</reference>
<dbReference type="AlphaFoldDB" id="A0AA39TGW2"/>
<evidence type="ECO:0000256" key="1">
    <source>
        <dbReference type="SAM" id="MobiDB-lite"/>
    </source>
</evidence>
<organism evidence="2 3">
    <name type="scientific">Armillaria luteobubalina</name>
    <dbReference type="NCBI Taxonomy" id="153913"/>
    <lineage>
        <taxon>Eukaryota</taxon>
        <taxon>Fungi</taxon>
        <taxon>Dikarya</taxon>
        <taxon>Basidiomycota</taxon>
        <taxon>Agaricomycotina</taxon>
        <taxon>Agaricomycetes</taxon>
        <taxon>Agaricomycetidae</taxon>
        <taxon>Agaricales</taxon>
        <taxon>Marasmiineae</taxon>
        <taxon>Physalacriaceae</taxon>
        <taxon>Armillaria</taxon>
    </lineage>
</organism>
<evidence type="ECO:0000313" key="3">
    <source>
        <dbReference type="Proteomes" id="UP001175228"/>
    </source>
</evidence>
<dbReference type="SUPFAM" id="SSF55658">
    <property type="entry name" value="L9 N-domain-like"/>
    <property type="match status" value="1"/>
</dbReference>
<proteinExistence type="predicted"/>
<keyword evidence="3" id="KW-1185">Reference proteome</keyword>
<feature type="compositionally biased region" description="Polar residues" evidence="1">
    <location>
        <begin position="39"/>
        <end position="60"/>
    </location>
</feature>
<dbReference type="Proteomes" id="UP001175228">
    <property type="component" value="Unassembled WGS sequence"/>
</dbReference>